<evidence type="ECO:0000313" key="1">
    <source>
        <dbReference type="EMBL" id="CAI6331937.1"/>
    </source>
</evidence>
<accession>A0A9W4UCT7</accession>
<dbReference type="AlphaFoldDB" id="A0A9W4UCT7"/>
<keyword evidence="2" id="KW-1185">Reference proteome</keyword>
<dbReference type="EMBL" id="CAOQHR010000003">
    <property type="protein sequence ID" value="CAI6331937.1"/>
    <property type="molecule type" value="Genomic_DNA"/>
</dbReference>
<evidence type="ECO:0000313" key="2">
    <source>
        <dbReference type="Proteomes" id="UP001152607"/>
    </source>
</evidence>
<dbReference type="Proteomes" id="UP001152607">
    <property type="component" value="Unassembled WGS sequence"/>
</dbReference>
<reference evidence="1" key="1">
    <citation type="submission" date="2023-01" db="EMBL/GenBank/DDBJ databases">
        <authorList>
            <person name="Van Ghelder C."/>
            <person name="Rancurel C."/>
        </authorList>
    </citation>
    <scope>NUCLEOTIDE SEQUENCE</scope>
    <source>
        <strain evidence="1">CNCM I-4278</strain>
    </source>
</reference>
<proteinExistence type="predicted"/>
<sequence>MSRRFFQEYAYGKSQRRFGRFREALQTMSSGMDIPSMGVQERAQAPLPRV</sequence>
<protein>
    <submittedName>
        <fullName evidence="1">Uncharacterized protein</fullName>
    </submittedName>
</protein>
<gene>
    <name evidence="1" type="ORF">PDIGIT_LOCUS4966</name>
</gene>
<name>A0A9W4UCT7_9PLEO</name>
<comment type="caution">
    <text evidence="1">The sequence shown here is derived from an EMBL/GenBank/DDBJ whole genome shotgun (WGS) entry which is preliminary data.</text>
</comment>
<organism evidence="1 2">
    <name type="scientific">Periconia digitata</name>
    <dbReference type="NCBI Taxonomy" id="1303443"/>
    <lineage>
        <taxon>Eukaryota</taxon>
        <taxon>Fungi</taxon>
        <taxon>Dikarya</taxon>
        <taxon>Ascomycota</taxon>
        <taxon>Pezizomycotina</taxon>
        <taxon>Dothideomycetes</taxon>
        <taxon>Pleosporomycetidae</taxon>
        <taxon>Pleosporales</taxon>
        <taxon>Massarineae</taxon>
        <taxon>Periconiaceae</taxon>
        <taxon>Periconia</taxon>
    </lineage>
</organism>